<dbReference type="PROSITE" id="PS00211">
    <property type="entry name" value="ABC_TRANSPORTER_1"/>
    <property type="match status" value="1"/>
</dbReference>
<comment type="similarity">
    <text evidence="8">Belongs to the ABC transporter superfamily. Energy-coupling factor EcfA family.</text>
</comment>
<dbReference type="Pfam" id="PF00005">
    <property type="entry name" value="ABC_tran"/>
    <property type="match status" value="1"/>
</dbReference>
<evidence type="ECO:0000256" key="2">
    <source>
        <dbReference type="ARBA" id="ARBA00022448"/>
    </source>
</evidence>
<organism evidence="10 11">
    <name type="scientific">Veillonella tobetsuensis</name>
    <dbReference type="NCBI Taxonomy" id="1110546"/>
    <lineage>
        <taxon>Bacteria</taxon>
        <taxon>Bacillati</taxon>
        <taxon>Bacillota</taxon>
        <taxon>Negativicutes</taxon>
        <taxon>Veillonellales</taxon>
        <taxon>Veillonellaceae</taxon>
        <taxon>Veillonella</taxon>
    </lineage>
</organism>
<keyword evidence="3 8" id="KW-1003">Cell membrane</keyword>
<keyword evidence="5 8" id="KW-0067">ATP-binding</keyword>
<keyword evidence="7 8" id="KW-0472">Membrane</keyword>
<proteinExistence type="inferred from homology"/>
<evidence type="ECO:0000313" key="11">
    <source>
        <dbReference type="Proteomes" id="UP000238877"/>
    </source>
</evidence>
<dbReference type="InterPro" id="IPR003439">
    <property type="entry name" value="ABC_transporter-like_ATP-bd"/>
</dbReference>
<dbReference type="PANTHER" id="PTHR43553:SF27">
    <property type="entry name" value="ENERGY-COUPLING FACTOR TRANSPORTER ATP-BINDING PROTEIN ECFA2"/>
    <property type="match status" value="1"/>
</dbReference>
<dbReference type="SMART" id="SM00382">
    <property type="entry name" value="AAA"/>
    <property type="match status" value="1"/>
</dbReference>
<dbReference type="GO" id="GO:0016887">
    <property type="term" value="F:ATP hydrolysis activity"/>
    <property type="evidence" value="ECO:0007669"/>
    <property type="project" value="InterPro"/>
</dbReference>
<dbReference type="AlphaFoldDB" id="A0A2S7ZPJ0"/>
<dbReference type="PROSITE" id="PS50893">
    <property type="entry name" value="ABC_TRANSPORTER_2"/>
    <property type="match status" value="1"/>
</dbReference>
<dbReference type="FunFam" id="3.40.50.300:FF:000224">
    <property type="entry name" value="Energy-coupling factor transporter ATP-binding protein EcfA"/>
    <property type="match status" value="1"/>
</dbReference>
<comment type="subcellular location">
    <subcellularLocation>
        <location evidence="1 8">Cell membrane</location>
        <topology evidence="1 8">Peripheral membrane protein</topology>
    </subcellularLocation>
</comment>
<evidence type="ECO:0000256" key="7">
    <source>
        <dbReference type="ARBA" id="ARBA00023136"/>
    </source>
</evidence>
<dbReference type="NCBIfam" id="NF010158">
    <property type="entry name" value="PRK13637.1"/>
    <property type="match status" value="1"/>
</dbReference>
<dbReference type="Proteomes" id="UP000238877">
    <property type="component" value="Unassembled WGS sequence"/>
</dbReference>
<dbReference type="InterPro" id="IPR030946">
    <property type="entry name" value="EcfA2"/>
</dbReference>
<dbReference type="InterPro" id="IPR017871">
    <property type="entry name" value="ABC_transporter-like_CS"/>
</dbReference>
<name>A0A2S7ZPJ0_9FIRM</name>
<dbReference type="InterPro" id="IPR027417">
    <property type="entry name" value="P-loop_NTPase"/>
</dbReference>
<comment type="subunit">
    <text evidence="8">Forms a stable energy-coupling factor (ECF) transporter complex composed of 2 membrane-embedded substrate-binding proteins (S component), 2 ATP-binding proteins (A component) and 2 transmembrane proteins (T component).</text>
</comment>
<dbReference type="STRING" id="1110546.GCA_001078375_01694"/>
<dbReference type="PANTHER" id="PTHR43553">
    <property type="entry name" value="HEAVY METAL TRANSPORTER"/>
    <property type="match status" value="1"/>
</dbReference>
<dbReference type="GO" id="GO:0042626">
    <property type="term" value="F:ATPase-coupled transmembrane transporter activity"/>
    <property type="evidence" value="ECO:0007669"/>
    <property type="project" value="TreeGrafter"/>
</dbReference>
<comment type="caution">
    <text evidence="10">The sequence shown here is derived from an EMBL/GenBank/DDBJ whole genome shotgun (WGS) entry which is preliminary data.</text>
</comment>
<evidence type="ECO:0000256" key="1">
    <source>
        <dbReference type="ARBA" id="ARBA00004202"/>
    </source>
</evidence>
<dbReference type="EMBL" id="PPDF01000008">
    <property type="protein sequence ID" value="PQL25172.1"/>
    <property type="molecule type" value="Genomic_DNA"/>
</dbReference>
<evidence type="ECO:0000256" key="3">
    <source>
        <dbReference type="ARBA" id="ARBA00022475"/>
    </source>
</evidence>
<dbReference type="CDD" id="cd03225">
    <property type="entry name" value="ABC_cobalt_CbiO_domain1"/>
    <property type="match status" value="1"/>
</dbReference>
<reference evidence="10 11" key="1">
    <citation type="submission" date="2018-01" db="EMBL/GenBank/DDBJ databases">
        <title>Draft genome sequences of clinical isolates and type strains of oral Veillonella including Veillonella infantum sp., nov.</title>
        <authorList>
            <person name="Mashima I."/>
            <person name="Liao Y.-C."/>
            <person name="Sabharwal A."/>
            <person name="Haase E.M."/>
            <person name="Nakazawa F."/>
            <person name="Scannapieco F.A."/>
        </authorList>
    </citation>
    <scope>NUCLEOTIDE SEQUENCE [LARGE SCALE GENOMIC DNA]</scope>
    <source>
        <strain evidence="10 11">Y6</strain>
    </source>
</reference>
<gene>
    <name evidence="10" type="ORF">VTHSUH11_03555</name>
</gene>
<dbReference type="InterPro" id="IPR015856">
    <property type="entry name" value="ABC_transpr_CbiO/EcfA_su"/>
</dbReference>
<evidence type="ECO:0000256" key="4">
    <source>
        <dbReference type="ARBA" id="ARBA00022741"/>
    </source>
</evidence>
<feature type="domain" description="ABC transporter" evidence="9">
    <location>
        <begin position="3"/>
        <end position="245"/>
    </location>
</feature>
<dbReference type="NCBIfam" id="TIGR04521">
    <property type="entry name" value="ECF_ATPase_2"/>
    <property type="match status" value="1"/>
</dbReference>
<protein>
    <recommendedName>
        <fullName evidence="8">Energy-coupling factor transporter ATP-binding protein EcfA2</fullName>
        <ecNumber evidence="8">7.-.-.-</ecNumber>
    </recommendedName>
</protein>
<dbReference type="RefSeq" id="WP_105092674.1">
    <property type="nucleotide sequence ID" value="NZ_PPDF01000008.1"/>
</dbReference>
<dbReference type="EC" id="7.-.-.-" evidence="8"/>
<sequence length="286" mass="31606">MAIVLDNITYTYGVGTPFEKTALKGISVTIENGEFLGIIGHTGSGKSTFVQHLNGLLHPTIGTVTVNGVDVSEKTDEAKKMRHKVGMVFQYPEHQLFEETIAADIAFGPKNLGLDEEEVDRRVREAMDFVGLDYDTYAERSPFHLSGGQMRRVAIAGVVAMEPDFLVLDEPSAGLDPFGREEIFEEIIKLHNEKKITVILVSHNMEDISRMANRLIVLDKGKIVLDGKPLDIFNHQRHVLQEVGVDVPPVSVLIESLRNRGLDISNKVLSVDDAVKSILEGGQHVK</sequence>
<keyword evidence="6" id="KW-1278">Translocase</keyword>
<keyword evidence="2 8" id="KW-0813">Transport</keyword>
<dbReference type="InterPro" id="IPR050095">
    <property type="entry name" value="ECF_ABC_transporter_ATP-bd"/>
</dbReference>
<accession>A0A2S7ZPJ0</accession>
<keyword evidence="4 8" id="KW-0547">Nucleotide-binding</keyword>
<dbReference type="InterPro" id="IPR003593">
    <property type="entry name" value="AAA+_ATPase"/>
</dbReference>
<evidence type="ECO:0000256" key="8">
    <source>
        <dbReference type="RuleBase" id="RU365104"/>
    </source>
</evidence>
<dbReference type="GO" id="GO:0005524">
    <property type="term" value="F:ATP binding"/>
    <property type="evidence" value="ECO:0007669"/>
    <property type="project" value="UniProtKB-UniRule"/>
</dbReference>
<evidence type="ECO:0000256" key="5">
    <source>
        <dbReference type="ARBA" id="ARBA00022840"/>
    </source>
</evidence>
<dbReference type="GO" id="GO:0043190">
    <property type="term" value="C:ATP-binding cassette (ABC) transporter complex"/>
    <property type="evidence" value="ECO:0007669"/>
    <property type="project" value="TreeGrafter"/>
</dbReference>
<evidence type="ECO:0000259" key="9">
    <source>
        <dbReference type="PROSITE" id="PS50893"/>
    </source>
</evidence>
<evidence type="ECO:0000256" key="6">
    <source>
        <dbReference type="ARBA" id="ARBA00022967"/>
    </source>
</evidence>
<comment type="function">
    <text evidence="8">ATP-binding (A) component of a common energy-coupling factor (ECF) ABC-transporter complex.</text>
</comment>
<dbReference type="Gene3D" id="3.40.50.300">
    <property type="entry name" value="P-loop containing nucleotide triphosphate hydrolases"/>
    <property type="match status" value="1"/>
</dbReference>
<evidence type="ECO:0000313" key="10">
    <source>
        <dbReference type="EMBL" id="PQL25172.1"/>
    </source>
</evidence>
<dbReference type="SUPFAM" id="SSF52540">
    <property type="entry name" value="P-loop containing nucleoside triphosphate hydrolases"/>
    <property type="match status" value="1"/>
</dbReference>